<name>A0A1M6KIE1_9FIRM</name>
<dbReference type="EMBL" id="FQZP01000081">
    <property type="protein sequence ID" value="SHJ58695.1"/>
    <property type="molecule type" value="Genomic_DNA"/>
</dbReference>
<gene>
    <name evidence="1" type="ORF">SAMN05444373_10811</name>
</gene>
<organism evidence="1 2">
    <name type="scientific">Thermoclostridium caenicola</name>
    <dbReference type="NCBI Taxonomy" id="659425"/>
    <lineage>
        <taxon>Bacteria</taxon>
        <taxon>Bacillati</taxon>
        <taxon>Bacillota</taxon>
        <taxon>Clostridia</taxon>
        <taxon>Eubacteriales</taxon>
        <taxon>Oscillospiraceae</taxon>
        <taxon>Thermoclostridium</taxon>
    </lineage>
</organism>
<evidence type="ECO:0000313" key="1">
    <source>
        <dbReference type="EMBL" id="SHJ58695.1"/>
    </source>
</evidence>
<dbReference type="Proteomes" id="UP000324781">
    <property type="component" value="Unassembled WGS sequence"/>
</dbReference>
<dbReference type="AlphaFoldDB" id="A0A1M6KIE1"/>
<keyword evidence="2" id="KW-1185">Reference proteome</keyword>
<reference evidence="1 2" key="1">
    <citation type="submission" date="2016-11" db="EMBL/GenBank/DDBJ databases">
        <authorList>
            <person name="Varghese N."/>
            <person name="Submissions S."/>
        </authorList>
    </citation>
    <scope>NUCLEOTIDE SEQUENCE [LARGE SCALE GENOMIC DNA]</scope>
    <source>
        <strain evidence="1 2">DSM 19027</strain>
    </source>
</reference>
<protein>
    <submittedName>
        <fullName evidence="1">Uncharacterized protein</fullName>
    </submittedName>
</protein>
<evidence type="ECO:0000313" key="2">
    <source>
        <dbReference type="Proteomes" id="UP000324781"/>
    </source>
</evidence>
<proteinExistence type="predicted"/>
<sequence>MTVIVRPGKAWINGYILINDDDYILQLDPADGVLHRIDRVVVRYDTIDREIRLEIKKGQFGSQPVAPALQRDADAYELALADIYVAAGAVSITQANITDLRLNTELCGIVHGTVEQVDTTTLFNQYLAWLQEKKSQYEQYFYAWFEHLQDILDENVAGNLLNLIESHKTDRNNPHGVTAEQIGAETPAGAQSKVDTHAAQAASISALGHVYHAILTVTLDTNWSGSSAPFSKTVTVNGIQASDTPIIDVVMSGTYATDTSRLEAWSKIYRAVTEANKITFYATDKPTVSIPVQVKVVR</sequence>
<accession>A0A1M6KIE1</accession>